<reference evidence="12 13" key="1">
    <citation type="submission" date="2024-04" db="EMBL/GenBank/DDBJ databases">
        <authorList>
            <person name="Abashina T."/>
            <person name="Shaikin A."/>
        </authorList>
    </citation>
    <scope>NUCLEOTIDE SEQUENCE [LARGE SCALE GENOMIC DNA]</scope>
    <source>
        <strain evidence="12 13">AAFK</strain>
    </source>
</reference>
<sequence length="152" mass="16788">MLQYLWLSALVIVLDQISKWWAVQELVLNSPQPVIPGLVNLTLVHNYGAAFGMLAQAGGWQRFLFGGIAVVAALVITALLRRLRPGTTWVAVALTLILGGALGNLIDRIIYGYVIDFMDVYWQSHHWPAFNIADAAITAGAIMLVIDTFRRK</sequence>
<keyword evidence="8 9" id="KW-0472">Membrane</keyword>
<keyword evidence="4 9" id="KW-0812">Transmembrane</keyword>
<dbReference type="EMBL" id="JBBPCO010000012">
    <property type="protein sequence ID" value="MEK8090476.1"/>
    <property type="molecule type" value="Genomic_DNA"/>
</dbReference>
<dbReference type="GO" id="GO:0004190">
    <property type="term" value="F:aspartic-type endopeptidase activity"/>
    <property type="evidence" value="ECO:0007669"/>
    <property type="project" value="UniProtKB-EC"/>
</dbReference>
<dbReference type="InterPro" id="IPR001872">
    <property type="entry name" value="Peptidase_A8"/>
</dbReference>
<comment type="catalytic activity">
    <reaction evidence="9 10">
        <text>Release of signal peptides from bacterial membrane prolipoproteins. Hydrolyzes -Xaa-Yaa-Zaa-|-(S,diacylglyceryl)Cys-, in which Xaa is hydrophobic (preferably Leu), and Yaa (Ala or Ser) and Zaa (Gly or Ala) have small, neutral side chains.</text>
        <dbReference type="EC" id="3.4.23.36"/>
    </reaction>
</comment>
<gene>
    <name evidence="9 12" type="primary">lspA</name>
    <name evidence="12" type="ORF">WOB96_11980</name>
</gene>
<dbReference type="RefSeq" id="WP_341371532.1">
    <property type="nucleotide sequence ID" value="NZ_JBBPCO010000012.1"/>
</dbReference>
<comment type="pathway">
    <text evidence="9">Protein modification; lipoprotein biosynthesis (signal peptide cleavage).</text>
</comment>
<evidence type="ECO:0000313" key="12">
    <source>
        <dbReference type="EMBL" id="MEK8090476.1"/>
    </source>
</evidence>
<dbReference type="HAMAP" id="MF_00161">
    <property type="entry name" value="LspA"/>
    <property type="match status" value="1"/>
</dbReference>
<keyword evidence="3 9" id="KW-0645">Protease</keyword>
<feature type="transmembrane region" description="Helical" evidence="9">
    <location>
        <begin position="87"/>
        <end position="106"/>
    </location>
</feature>
<dbReference type="PANTHER" id="PTHR33695:SF1">
    <property type="entry name" value="LIPOPROTEIN SIGNAL PEPTIDASE"/>
    <property type="match status" value="1"/>
</dbReference>
<evidence type="ECO:0000256" key="6">
    <source>
        <dbReference type="ARBA" id="ARBA00022801"/>
    </source>
</evidence>
<evidence type="ECO:0000256" key="5">
    <source>
        <dbReference type="ARBA" id="ARBA00022750"/>
    </source>
</evidence>
<dbReference type="Pfam" id="PF01252">
    <property type="entry name" value="Peptidase_A8"/>
    <property type="match status" value="1"/>
</dbReference>
<feature type="active site" evidence="9">
    <location>
        <position position="134"/>
    </location>
</feature>
<comment type="similarity">
    <text evidence="1 9 11">Belongs to the peptidase A8 family.</text>
</comment>
<evidence type="ECO:0000256" key="10">
    <source>
        <dbReference type="RuleBase" id="RU000594"/>
    </source>
</evidence>
<dbReference type="PANTHER" id="PTHR33695">
    <property type="entry name" value="LIPOPROTEIN SIGNAL PEPTIDASE"/>
    <property type="match status" value="1"/>
</dbReference>
<evidence type="ECO:0000256" key="7">
    <source>
        <dbReference type="ARBA" id="ARBA00022989"/>
    </source>
</evidence>
<feature type="active site" evidence="9">
    <location>
        <position position="116"/>
    </location>
</feature>
<feature type="transmembrane region" description="Helical" evidence="9">
    <location>
        <begin position="63"/>
        <end position="80"/>
    </location>
</feature>
<evidence type="ECO:0000256" key="9">
    <source>
        <dbReference type="HAMAP-Rule" id="MF_00161"/>
    </source>
</evidence>
<organism evidence="12 13">
    <name type="scientific">Thermithiobacillus plumbiphilus</name>
    <dbReference type="NCBI Taxonomy" id="1729899"/>
    <lineage>
        <taxon>Bacteria</taxon>
        <taxon>Pseudomonadati</taxon>
        <taxon>Pseudomonadota</taxon>
        <taxon>Acidithiobacillia</taxon>
        <taxon>Acidithiobacillales</taxon>
        <taxon>Thermithiobacillaceae</taxon>
        <taxon>Thermithiobacillus</taxon>
    </lineage>
</organism>
<dbReference type="Proteomes" id="UP001446205">
    <property type="component" value="Unassembled WGS sequence"/>
</dbReference>
<evidence type="ECO:0000256" key="2">
    <source>
        <dbReference type="ARBA" id="ARBA00022475"/>
    </source>
</evidence>
<comment type="subcellular location">
    <subcellularLocation>
        <location evidence="9">Cell membrane</location>
        <topology evidence="9">Multi-pass membrane protein</topology>
    </subcellularLocation>
</comment>
<dbReference type="EC" id="3.4.23.36" evidence="9"/>
<keyword evidence="13" id="KW-1185">Reference proteome</keyword>
<comment type="function">
    <text evidence="9 10">This protein specifically catalyzes the removal of signal peptides from prolipoproteins.</text>
</comment>
<keyword evidence="5 9" id="KW-0064">Aspartyl protease</keyword>
<keyword evidence="6 9" id="KW-0378">Hydrolase</keyword>
<comment type="caution">
    <text evidence="12">The sequence shown here is derived from an EMBL/GenBank/DDBJ whole genome shotgun (WGS) entry which is preliminary data.</text>
</comment>
<dbReference type="NCBIfam" id="TIGR00077">
    <property type="entry name" value="lspA"/>
    <property type="match status" value="1"/>
</dbReference>
<accession>A0ABU9DAD6</accession>
<comment type="caution">
    <text evidence="9">Lacks conserved residue(s) required for the propagation of feature annotation.</text>
</comment>
<evidence type="ECO:0000256" key="8">
    <source>
        <dbReference type="ARBA" id="ARBA00023136"/>
    </source>
</evidence>
<feature type="transmembrane region" description="Helical" evidence="9">
    <location>
        <begin position="126"/>
        <end position="146"/>
    </location>
</feature>
<protein>
    <recommendedName>
        <fullName evidence="9">Lipoprotein signal peptidase</fullName>
        <ecNumber evidence="9">3.4.23.36</ecNumber>
    </recommendedName>
    <alternativeName>
        <fullName evidence="9">Prolipoprotein signal peptidase</fullName>
    </alternativeName>
    <alternativeName>
        <fullName evidence="9">Signal peptidase II</fullName>
        <shortName evidence="9">SPase II</shortName>
    </alternativeName>
</protein>
<keyword evidence="7 9" id="KW-1133">Transmembrane helix</keyword>
<evidence type="ECO:0000256" key="11">
    <source>
        <dbReference type="RuleBase" id="RU004181"/>
    </source>
</evidence>
<evidence type="ECO:0000256" key="3">
    <source>
        <dbReference type="ARBA" id="ARBA00022670"/>
    </source>
</evidence>
<evidence type="ECO:0000256" key="1">
    <source>
        <dbReference type="ARBA" id="ARBA00006139"/>
    </source>
</evidence>
<name>A0ABU9DAD6_9PROT</name>
<evidence type="ECO:0000313" key="13">
    <source>
        <dbReference type="Proteomes" id="UP001446205"/>
    </source>
</evidence>
<evidence type="ECO:0000256" key="4">
    <source>
        <dbReference type="ARBA" id="ARBA00022692"/>
    </source>
</evidence>
<dbReference type="PRINTS" id="PR00781">
    <property type="entry name" value="LIPOSIGPTASE"/>
</dbReference>
<dbReference type="PROSITE" id="PS00855">
    <property type="entry name" value="SPASE_II"/>
    <property type="match status" value="1"/>
</dbReference>
<keyword evidence="2 9" id="KW-1003">Cell membrane</keyword>
<proteinExistence type="inferred from homology"/>